<name>A0A7W7L188_9MICC</name>
<comment type="caution">
    <text evidence="2">The sequence shown here is derived from an EMBL/GenBank/DDBJ whole genome shotgun (WGS) entry which is preliminary data.</text>
</comment>
<keyword evidence="3" id="KW-1185">Reference proteome</keyword>
<sequence length="115" mass="12292">MVEVLVIRRGQSPLIIEGLGAFEPSPQAPARHTPTLNGEEPHIVSRSTPEEVRTVVRVLDRLSDDAGEQAMHGVLLEIGGIGYAPSESARNLREVLTHASQLAIALDDALDATGH</sequence>
<evidence type="ECO:0000313" key="2">
    <source>
        <dbReference type="EMBL" id="MBB4881783.1"/>
    </source>
</evidence>
<dbReference type="EMBL" id="JACHMC010000001">
    <property type="protein sequence ID" value="MBB4881783.1"/>
    <property type="molecule type" value="Genomic_DNA"/>
</dbReference>
<feature type="compositionally biased region" description="Basic and acidic residues" evidence="1">
    <location>
        <begin position="39"/>
        <end position="48"/>
    </location>
</feature>
<feature type="region of interest" description="Disordered" evidence="1">
    <location>
        <begin position="23"/>
        <end position="48"/>
    </location>
</feature>
<gene>
    <name evidence="2" type="ORF">BJ976_000134</name>
</gene>
<dbReference type="AlphaFoldDB" id="A0A7W7L188"/>
<proteinExistence type="predicted"/>
<dbReference type="RefSeq" id="WP_184231792.1">
    <property type="nucleotide sequence ID" value="NZ_JACHMC010000001.1"/>
</dbReference>
<protein>
    <submittedName>
        <fullName evidence="2">Uncharacterized protein</fullName>
    </submittedName>
</protein>
<dbReference type="Proteomes" id="UP000560081">
    <property type="component" value="Unassembled WGS sequence"/>
</dbReference>
<reference evidence="2 3" key="1">
    <citation type="submission" date="2020-08" db="EMBL/GenBank/DDBJ databases">
        <title>Sequencing the genomes of 1000 actinobacteria strains.</title>
        <authorList>
            <person name="Klenk H.-P."/>
        </authorList>
    </citation>
    <scope>NUCLEOTIDE SEQUENCE [LARGE SCALE GENOMIC DNA]</scope>
    <source>
        <strain evidence="2 3">DSM 19079</strain>
    </source>
</reference>
<accession>A0A7W7L188</accession>
<organism evidence="2 3">
    <name type="scientific">Micrococcus flavus</name>
    <dbReference type="NCBI Taxonomy" id="384602"/>
    <lineage>
        <taxon>Bacteria</taxon>
        <taxon>Bacillati</taxon>
        <taxon>Actinomycetota</taxon>
        <taxon>Actinomycetes</taxon>
        <taxon>Micrococcales</taxon>
        <taxon>Micrococcaceae</taxon>
        <taxon>Micrococcus</taxon>
    </lineage>
</organism>
<evidence type="ECO:0000256" key="1">
    <source>
        <dbReference type="SAM" id="MobiDB-lite"/>
    </source>
</evidence>
<evidence type="ECO:0000313" key="3">
    <source>
        <dbReference type="Proteomes" id="UP000560081"/>
    </source>
</evidence>